<keyword evidence="3" id="KW-1185">Reference proteome</keyword>
<feature type="compositionally biased region" description="Low complexity" evidence="1">
    <location>
        <begin position="1369"/>
        <end position="1393"/>
    </location>
</feature>
<feature type="region of interest" description="Disordered" evidence="1">
    <location>
        <begin position="445"/>
        <end position="663"/>
    </location>
</feature>
<evidence type="ECO:0000256" key="1">
    <source>
        <dbReference type="SAM" id="MobiDB-lite"/>
    </source>
</evidence>
<evidence type="ECO:0000313" key="2">
    <source>
        <dbReference type="EMBL" id="KAI3436837.1"/>
    </source>
</evidence>
<feature type="compositionally biased region" description="Low complexity" evidence="1">
    <location>
        <begin position="1601"/>
        <end position="1617"/>
    </location>
</feature>
<feature type="compositionally biased region" description="Low complexity" evidence="1">
    <location>
        <begin position="1677"/>
        <end position="1702"/>
    </location>
</feature>
<feature type="compositionally biased region" description="Low complexity" evidence="1">
    <location>
        <begin position="1534"/>
        <end position="1565"/>
    </location>
</feature>
<feature type="compositionally biased region" description="Low complexity" evidence="1">
    <location>
        <begin position="692"/>
        <end position="703"/>
    </location>
</feature>
<accession>A0A9D4TYB5</accession>
<feature type="compositionally biased region" description="Low complexity" evidence="1">
    <location>
        <begin position="982"/>
        <end position="1007"/>
    </location>
</feature>
<feature type="compositionally biased region" description="Polar residues" evidence="1">
    <location>
        <begin position="166"/>
        <end position="179"/>
    </location>
</feature>
<feature type="compositionally biased region" description="Low complexity" evidence="1">
    <location>
        <begin position="590"/>
        <end position="627"/>
    </location>
</feature>
<dbReference type="EMBL" id="SIDB01000002">
    <property type="protein sequence ID" value="KAI3436837.1"/>
    <property type="molecule type" value="Genomic_DNA"/>
</dbReference>
<evidence type="ECO:0000313" key="3">
    <source>
        <dbReference type="Proteomes" id="UP001055712"/>
    </source>
</evidence>
<feature type="compositionally biased region" description="Basic and acidic residues" evidence="1">
    <location>
        <begin position="152"/>
        <end position="165"/>
    </location>
</feature>
<feature type="compositionally biased region" description="Low complexity" evidence="1">
    <location>
        <begin position="1203"/>
        <end position="1215"/>
    </location>
</feature>
<feature type="compositionally biased region" description="Low complexity" evidence="1">
    <location>
        <begin position="805"/>
        <end position="816"/>
    </location>
</feature>
<feature type="compositionally biased region" description="Low complexity" evidence="1">
    <location>
        <begin position="352"/>
        <end position="379"/>
    </location>
</feature>
<feature type="compositionally biased region" description="Acidic residues" evidence="1">
    <location>
        <begin position="838"/>
        <end position="861"/>
    </location>
</feature>
<feature type="compositionally biased region" description="Low complexity" evidence="1">
    <location>
        <begin position="491"/>
        <end position="521"/>
    </location>
</feature>
<feature type="compositionally biased region" description="Low complexity" evidence="1">
    <location>
        <begin position="1463"/>
        <end position="1474"/>
    </location>
</feature>
<feature type="compositionally biased region" description="Low complexity" evidence="1">
    <location>
        <begin position="1647"/>
        <end position="1665"/>
    </location>
</feature>
<feature type="region of interest" description="Disordered" evidence="1">
    <location>
        <begin position="1198"/>
        <end position="1219"/>
    </location>
</feature>
<comment type="caution">
    <text evidence="2">The sequence shown here is derived from an EMBL/GenBank/DDBJ whole genome shotgun (WGS) entry which is preliminary data.</text>
</comment>
<feature type="region of interest" description="Disordered" evidence="1">
    <location>
        <begin position="350"/>
        <end position="426"/>
    </location>
</feature>
<feature type="compositionally biased region" description="Pro residues" evidence="1">
    <location>
        <begin position="1703"/>
        <end position="1721"/>
    </location>
</feature>
<proteinExistence type="predicted"/>
<sequence length="1795" mass="180758">MAGGQRAGFDLQAFLAAATIPPDQEAVLDSSQAWRPVEAGDELQSAARPQEPQAPTRQQQQQQQQPRVPPAQLFEGVDAGGQQEPGLRLQQQPDLEAAQQGQEQQQTVSEAQAQVSALVGTLADSPGSAAYAPLPLPLPPADIDSLMGGSHRFQERVEQHHEQKQEQYGSAQGQPGQQEHSVVMVAVAAATAAGDLLTEMRLERQQAAAQHQQQQDQMAADEPLASVLQPKAADTAPAARPSTQQPDVDEWADAAAVLAVPGSQGSEDFQDAAEELHPPAAAAAAMGQAGSAQGHAAAEPGAAATAATGVAAVDVSQAAWAGALLTQAQLSQGDFAFASQLPESQLLDAGEEQAAAGAAGSHKDPAQQAQQQQEDAPQASCKEPVQPEPAREQSHSLQGSAAPQGSGVTGGGDSVDSRGPAAARRRSGTWLLGSLGALTQAFKRNAKQVKQAPAPGTFLTQAPSQYQQGPDHQPPAASRRAVESGGHRSRAGGQAADQQPPAVAVAAPPAPAAAVSQGASGKPSDSAWNAKPLVTQPPPHSTAAAAAAPAIVGASSLHSDGPAPAPPGAAPADAPPVLSSPTRSRLGLFSGESAGGKEAAAGSGALHVTSPARSTAATAEAAGTPRSRVSRGAGREAAAVTPQAVRQRHDEQGAGPVQERRLSGGFLDLLATISSPQPAATLNSPAPPAGPPVAAAASQPADAGRAHTLEPVAEAAVPSGEESDSARQQLGDVHIQAGGTDPADAAEEEAAGQAGAALPSSPQHAARGGASEAGIPATQAVSFPDSHTDEEEEDVDIMAADEAEGVAAGACEPAAGDQHKQAQQAERGTTAAAKVKEEDSEQESEEESEEESDKESSEEDTGSVPSGTASAPDGWVLQGAAERLAADAAAAEAAAFEALLAAENETVAAIVHALAVAASIEDSPLEVDALASLAPPSSQWPESQLHERVPPTPPADSGSAPFDTFPFAVASGAAPQAPPLPAGGAPEQQPEQQGGEAAQVHAAAAAADDGPLGREAAMAAVLAREDELAAELAVQQHNLEQALLGVHPAEVAALLAAEQLQQQPGQRSNEAGSAAAGVAVAAVEIVADAEALAAAAVAERQQATAAPVARPGSGGFSFPNLAAGGSGGTGARRRKQLSSVKRSAGSAGVSLSSMLEASADPDVLQLLQSSKRQRGEQPAPAAQQLRRCLGLHRLTKREEEEAAAATAGEPAAPTAVPAPGPVPAVAPVAAAAGPQRRRPQLELMATTPLQTDAAAASADNVQLAPPVVDANAAPPADVRGAASPALASAGVQHISPAASTGVGRKSVGVQATGFTPGSRSVDVQAGVVPHAAAAGTEGLHSTSPQQVLPASSPPSARQTAALSARREAAAAGVVPPAGSPAASEGDSSDSSDAPPAPGGVTPSRFAPRGGLRPVRLVQEWREGGLAVGQLPPGLCPTRIEADKEGAAAAQRRLEQAHQREQEQQQQQKAAAAAAGHGKHPKPQQAAAPASTAELVQQQREEAAAAQRQRREQQRRDKQGKQAGRQGKAGGGGARQAVAAAPTAAPAAQATARPAPAGAAAAAGKVGTKRGRSLGGEAAQAGGGGIQCSPVILAAQAKIRAAQAARRQQAARVAGQLAPSPVHQALQKQAGLGSSPLVQHHAKRQRTAPQHLAPQQQQQQQPPRAQRVVSPLRPSLKPAVAAVAPPRPVVRQQQQHAAGGWRPSGPPPPPAPAAPPLNPHKAPPAGGRRIVQRGPASRPAAPGLQQAALYTPRGPMPAAWLHAAAAAVELTPEQVRQLPTRPNMRPSGIRNPFWTR</sequence>
<feature type="region of interest" description="Disordered" evidence="1">
    <location>
        <begin position="1335"/>
        <end position="1410"/>
    </location>
</feature>
<feature type="region of interest" description="Disordered" evidence="1">
    <location>
        <begin position="25"/>
        <end position="111"/>
    </location>
</feature>
<feature type="region of interest" description="Disordered" evidence="1">
    <location>
        <begin position="142"/>
        <end position="179"/>
    </location>
</feature>
<feature type="compositionally biased region" description="Polar residues" evidence="1">
    <location>
        <begin position="1339"/>
        <end position="1358"/>
    </location>
</feature>
<reference evidence="2" key="1">
    <citation type="journal article" date="2019" name="Plant J.">
        <title>Chlorella vulgaris genome assembly and annotation reveals the molecular basis for metabolic acclimation to high light conditions.</title>
        <authorList>
            <person name="Cecchin M."/>
            <person name="Marcolungo L."/>
            <person name="Rossato M."/>
            <person name="Girolomoni L."/>
            <person name="Cosentino E."/>
            <person name="Cuine S."/>
            <person name="Li-Beisson Y."/>
            <person name="Delledonne M."/>
            <person name="Ballottari M."/>
        </authorList>
    </citation>
    <scope>NUCLEOTIDE SEQUENCE</scope>
    <source>
        <strain evidence="2">211/11P</strain>
    </source>
</reference>
<gene>
    <name evidence="2" type="ORF">D9Q98_006247</name>
</gene>
<feature type="region of interest" description="Disordered" evidence="1">
    <location>
        <begin position="1108"/>
        <end position="1143"/>
    </location>
</feature>
<name>A0A9D4TYB5_CHLVU</name>
<feature type="compositionally biased region" description="Basic and acidic residues" evidence="1">
    <location>
        <begin position="1498"/>
        <end position="1519"/>
    </location>
</feature>
<feature type="compositionally biased region" description="Acidic residues" evidence="1">
    <location>
        <begin position="788"/>
        <end position="804"/>
    </location>
</feature>
<feature type="compositionally biased region" description="Basic and acidic residues" evidence="1">
    <location>
        <begin position="1443"/>
        <end position="1462"/>
    </location>
</feature>
<feature type="region of interest" description="Disordered" evidence="1">
    <location>
        <begin position="677"/>
        <end position="875"/>
    </location>
</feature>
<protein>
    <submittedName>
        <fullName evidence="2">Uncharacterized protein</fullName>
    </submittedName>
</protein>
<organism evidence="2 3">
    <name type="scientific">Chlorella vulgaris</name>
    <name type="common">Green alga</name>
    <dbReference type="NCBI Taxonomy" id="3077"/>
    <lineage>
        <taxon>Eukaryota</taxon>
        <taxon>Viridiplantae</taxon>
        <taxon>Chlorophyta</taxon>
        <taxon>core chlorophytes</taxon>
        <taxon>Trebouxiophyceae</taxon>
        <taxon>Chlorellales</taxon>
        <taxon>Chlorellaceae</taxon>
        <taxon>Chlorella clade</taxon>
        <taxon>Chlorella</taxon>
    </lineage>
</organism>
<feature type="compositionally biased region" description="Low complexity" evidence="1">
    <location>
        <begin position="97"/>
        <end position="111"/>
    </location>
</feature>
<feature type="region of interest" description="Disordered" evidence="1">
    <location>
        <begin position="935"/>
        <end position="1009"/>
    </location>
</feature>
<feature type="region of interest" description="Disordered" evidence="1">
    <location>
        <begin position="1443"/>
        <end position="1584"/>
    </location>
</feature>
<reference evidence="2" key="2">
    <citation type="submission" date="2020-11" db="EMBL/GenBank/DDBJ databases">
        <authorList>
            <person name="Cecchin M."/>
            <person name="Marcolungo L."/>
            <person name="Rossato M."/>
            <person name="Girolomoni L."/>
            <person name="Cosentino E."/>
            <person name="Cuine S."/>
            <person name="Li-Beisson Y."/>
            <person name="Delledonne M."/>
            <person name="Ballottari M."/>
        </authorList>
    </citation>
    <scope>NUCLEOTIDE SEQUENCE</scope>
    <source>
        <strain evidence="2">211/11P</strain>
        <tissue evidence="2">Whole cell</tissue>
    </source>
</reference>
<feature type="compositionally biased region" description="Polar residues" evidence="1">
    <location>
        <begin position="458"/>
        <end position="470"/>
    </location>
</feature>
<feature type="region of interest" description="Disordered" evidence="1">
    <location>
        <begin position="1601"/>
        <end position="1741"/>
    </location>
</feature>
<dbReference type="Proteomes" id="UP001055712">
    <property type="component" value="Unassembled WGS sequence"/>
</dbReference>
<feature type="compositionally biased region" description="Basic and acidic residues" evidence="1">
    <location>
        <begin position="647"/>
        <end position="662"/>
    </location>
</feature>
<feature type="compositionally biased region" description="Low complexity" evidence="1">
    <location>
        <begin position="46"/>
        <end position="72"/>
    </location>
</feature>